<gene>
    <name evidence="1" type="ORF">EZS28_046036</name>
</gene>
<sequence>MHDRVRAVHNFYQYGSVQRAIDNWPGEKKPYPQFITQTVQRFEETGSIWDFPRIGRPRTATNQENTDRVAELLDEDPTSPIRTVAETAGLTLASTE</sequence>
<proteinExistence type="predicted"/>
<name>A0A5J4TJG9_9EUKA</name>
<comment type="caution">
    <text evidence="1">The sequence shown here is derived from an EMBL/GenBank/DDBJ whole genome shotgun (WGS) entry which is preliminary data.</text>
</comment>
<accession>A0A5J4TJG9</accession>
<evidence type="ECO:0000313" key="2">
    <source>
        <dbReference type="Proteomes" id="UP000324800"/>
    </source>
</evidence>
<protein>
    <recommendedName>
        <fullName evidence="3">DUF4817 domain-containing protein</fullName>
    </recommendedName>
</protein>
<reference evidence="1 2" key="1">
    <citation type="submission" date="2019-03" db="EMBL/GenBank/DDBJ databases">
        <title>Single cell metagenomics reveals metabolic interactions within the superorganism composed of flagellate Streblomastix strix and complex community of Bacteroidetes bacteria on its surface.</title>
        <authorList>
            <person name="Treitli S.C."/>
            <person name="Kolisko M."/>
            <person name="Husnik F."/>
            <person name="Keeling P."/>
            <person name="Hampl V."/>
        </authorList>
    </citation>
    <scope>NUCLEOTIDE SEQUENCE [LARGE SCALE GENOMIC DNA]</scope>
    <source>
        <strain evidence="1">ST1C</strain>
    </source>
</reference>
<dbReference type="OrthoDB" id="6752614at2759"/>
<evidence type="ECO:0000313" key="1">
    <source>
        <dbReference type="EMBL" id="KAA6358438.1"/>
    </source>
</evidence>
<dbReference type="EMBL" id="SNRW01029859">
    <property type="protein sequence ID" value="KAA6358438.1"/>
    <property type="molecule type" value="Genomic_DNA"/>
</dbReference>
<dbReference type="Proteomes" id="UP000324800">
    <property type="component" value="Unassembled WGS sequence"/>
</dbReference>
<organism evidence="1 2">
    <name type="scientific">Streblomastix strix</name>
    <dbReference type="NCBI Taxonomy" id="222440"/>
    <lineage>
        <taxon>Eukaryota</taxon>
        <taxon>Metamonada</taxon>
        <taxon>Preaxostyla</taxon>
        <taxon>Oxymonadida</taxon>
        <taxon>Streblomastigidae</taxon>
        <taxon>Streblomastix</taxon>
    </lineage>
</organism>
<dbReference type="AlphaFoldDB" id="A0A5J4TJG9"/>
<evidence type="ECO:0008006" key="3">
    <source>
        <dbReference type="Google" id="ProtNLM"/>
    </source>
</evidence>